<dbReference type="InterPro" id="IPR003382">
    <property type="entry name" value="Flavoprotein"/>
</dbReference>
<dbReference type="RefSeq" id="WP_233723956.1">
    <property type="nucleotide sequence ID" value="NZ_JAJVCN010000001.1"/>
</dbReference>
<keyword evidence="2" id="KW-0285">Flavoprotein</keyword>
<keyword evidence="3" id="KW-0288">FMN</keyword>
<keyword evidence="7" id="KW-1185">Reference proteome</keyword>
<dbReference type="Pfam" id="PF02441">
    <property type="entry name" value="Flavoprotein"/>
    <property type="match status" value="1"/>
</dbReference>
<sequence>MRLVVGMSGTSGSIYGIRLLELLGQAGGIETHLVVSRWSRASIEHEKERTLDAVHSLATAVYDISDLDAPIADPEFRSDGMIVAPCSVKSLSAIANPQADNLLSRAATMHLEQHRKLVLVLRETSLSLMHARLMRDVTSLGAKVMLPEDADDMVDHTVRRAIDQFTPITDHSASS</sequence>
<evidence type="ECO:0000313" key="7">
    <source>
        <dbReference type="Proteomes" id="UP001521150"/>
    </source>
</evidence>
<dbReference type="Proteomes" id="UP001521150">
    <property type="component" value="Unassembled WGS sequence"/>
</dbReference>
<keyword evidence="4" id="KW-0808">Transferase</keyword>
<accession>A0ABS8Z772</accession>
<evidence type="ECO:0000256" key="1">
    <source>
        <dbReference type="ARBA" id="ARBA00022602"/>
    </source>
</evidence>
<evidence type="ECO:0000256" key="4">
    <source>
        <dbReference type="ARBA" id="ARBA00022679"/>
    </source>
</evidence>
<evidence type="ECO:0000256" key="2">
    <source>
        <dbReference type="ARBA" id="ARBA00022630"/>
    </source>
</evidence>
<dbReference type="NCBIfam" id="TIGR00421">
    <property type="entry name" value="ubiX_pad"/>
    <property type="match status" value="1"/>
</dbReference>
<organism evidence="6 7">
    <name type="scientific">Kibdelosporangium philippinense</name>
    <dbReference type="NCBI Taxonomy" id="211113"/>
    <lineage>
        <taxon>Bacteria</taxon>
        <taxon>Bacillati</taxon>
        <taxon>Actinomycetota</taxon>
        <taxon>Actinomycetes</taxon>
        <taxon>Pseudonocardiales</taxon>
        <taxon>Pseudonocardiaceae</taxon>
        <taxon>Kibdelosporangium</taxon>
    </lineage>
</organism>
<dbReference type="InterPro" id="IPR036551">
    <property type="entry name" value="Flavin_trans-like"/>
</dbReference>
<dbReference type="SUPFAM" id="SSF52507">
    <property type="entry name" value="Homo-oligomeric flavin-containing Cys decarboxylases, HFCD"/>
    <property type="match status" value="1"/>
</dbReference>
<gene>
    <name evidence="6" type="ORF">LWC34_07285</name>
</gene>
<proteinExistence type="predicted"/>
<reference evidence="6 7" key="1">
    <citation type="submission" date="2021-12" db="EMBL/GenBank/DDBJ databases">
        <title>Genome sequence of Kibdelosporangium philippinense ATCC 49844.</title>
        <authorList>
            <person name="Fedorov E.A."/>
            <person name="Omeragic M."/>
            <person name="Shalygina K.F."/>
            <person name="Maclea K.S."/>
        </authorList>
    </citation>
    <scope>NUCLEOTIDE SEQUENCE [LARGE SCALE GENOMIC DNA]</scope>
    <source>
        <strain evidence="6 7">ATCC 49844</strain>
    </source>
</reference>
<dbReference type="EMBL" id="JAJVCN010000001">
    <property type="protein sequence ID" value="MCE7002635.1"/>
    <property type="molecule type" value="Genomic_DNA"/>
</dbReference>
<feature type="domain" description="Flavoprotein" evidence="5">
    <location>
        <begin position="1"/>
        <end position="154"/>
    </location>
</feature>
<name>A0ABS8Z772_9PSEU</name>
<evidence type="ECO:0000256" key="3">
    <source>
        <dbReference type="ARBA" id="ARBA00022643"/>
    </source>
</evidence>
<comment type="caution">
    <text evidence="6">The sequence shown here is derived from an EMBL/GenBank/DDBJ whole genome shotgun (WGS) entry which is preliminary data.</text>
</comment>
<evidence type="ECO:0000259" key="5">
    <source>
        <dbReference type="Pfam" id="PF02441"/>
    </source>
</evidence>
<keyword evidence="1" id="KW-0637">Prenyltransferase</keyword>
<dbReference type="InterPro" id="IPR004507">
    <property type="entry name" value="UbiX-like"/>
</dbReference>
<dbReference type="Gene3D" id="3.40.50.1950">
    <property type="entry name" value="Flavin prenyltransferase-like"/>
    <property type="match status" value="1"/>
</dbReference>
<evidence type="ECO:0000313" key="6">
    <source>
        <dbReference type="EMBL" id="MCE7002635.1"/>
    </source>
</evidence>
<protein>
    <submittedName>
        <fullName evidence="6">UbiX family flavin prenyltransferase</fullName>
    </submittedName>
</protein>